<evidence type="ECO:0000313" key="4">
    <source>
        <dbReference type="Proteomes" id="UP000177383"/>
    </source>
</evidence>
<name>A0A1F5ZPS9_9BACT</name>
<dbReference type="AlphaFoldDB" id="A0A1F5ZPS9"/>
<dbReference type="SUPFAM" id="SSF53756">
    <property type="entry name" value="UDP-Glycosyltransferase/glycogen phosphorylase"/>
    <property type="match status" value="1"/>
</dbReference>
<evidence type="ECO:0000259" key="2">
    <source>
        <dbReference type="Pfam" id="PF13439"/>
    </source>
</evidence>
<dbReference type="EMBL" id="MFJE01000024">
    <property type="protein sequence ID" value="OGG14112.1"/>
    <property type="molecule type" value="Genomic_DNA"/>
</dbReference>
<dbReference type="Gene3D" id="3.40.50.2000">
    <property type="entry name" value="Glycogen Phosphorylase B"/>
    <property type="match status" value="2"/>
</dbReference>
<dbReference type="Pfam" id="PF00534">
    <property type="entry name" value="Glycos_transf_1"/>
    <property type="match status" value="1"/>
</dbReference>
<dbReference type="CDD" id="cd03802">
    <property type="entry name" value="GT4_AviGT4-like"/>
    <property type="match status" value="1"/>
</dbReference>
<comment type="caution">
    <text evidence="3">The sequence shown here is derived from an EMBL/GenBank/DDBJ whole genome shotgun (WGS) entry which is preliminary data.</text>
</comment>
<gene>
    <name evidence="3" type="ORF">A2773_05165</name>
</gene>
<evidence type="ECO:0008006" key="5">
    <source>
        <dbReference type="Google" id="ProtNLM"/>
    </source>
</evidence>
<evidence type="ECO:0000259" key="1">
    <source>
        <dbReference type="Pfam" id="PF00534"/>
    </source>
</evidence>
<reference evidence="3 4" key="1">
    <citation type="journal article" date="2016" name="Nat. Commun.">
        <title>Thousands of microbial genomes shed light on interconnected biogeochemical processes in an aquifer system.</title>
        <authorList>
            <person name="Anantharaman K."/>
            <person name="Brown C.T."/>
            <person name="Hug L.A."/>
            <person name="Sharon I."/>
            <person name="Castelle C.J."/>
            <person name="Probst A.J."/>
            <person name="Thomas B.C."/>
            <person name="Singh A."/>
            <person name="Wilkins M.J."/>
            <person name="Karaoz U."/>
            <person name="Brodie E.L."/>
            <person name="Williams K.H."/>
            <person name="Hubbard S.S."/>
            <person name="Banfield J.F."/>
        </authorList>
    </citation>
    <scope>NUCLEOTIDE SEQUENCE [LARGE SCALE GENOMIC DNA]</scope>
</reference>
<dbReference type="Proteomes" id="UP000177383">
    <property type="component" value="Unassembled WGS sequence"/>
</dbReference>
<dbReference type="GO" id="GO:0016757">
    <property type="term" value="F:glycosyltransferase activity"/>
    <property type="evidence" value="ECO:0007669"/>
    <property type="project" value="InterPro"/>
</dbReference>
<accession>A0A1F5ZPS9</accession>
<dbReference type="Pfam" id="PF13439">
    <property type="entry name" value="Glyco_transf_4"/>
    <property type="match status" value="1"/>
</dbReference>
<dbReference type="PANTHER" id="PTHR12526">
    <property type="entry name" value="GLYCOSYLTRANSFERASE"/>
    <property type="match status" value="1"/>
</dbReference>
<dbReference type="InterPro" id="IPR028098">
    <property type="entry name" value="Glyco_trans_4-like_N"/>
</dbReference>
<dbReference type="PANTHER" id="PTHR12526:SF595">
    <property type="entry name" value="BLL5217 PROTEIN"/>
    <property type="match status" value="1"/>
</dbReference>
<dbReference type="STRING" id="1798375.A2773_05165"/>
<sequence>MRVAMLASNFIRMPPRPHDVPSGYSGAAEAVVYRLTKALVQKGLHVTLFASGDSSTTAKLVSVVPRAVSKDKTLKDIPAHYLEYLQISKCYEMAAQGKFDIIHSHLDNRSVFFAPLVHVPTVSTLHSPLDGGKTILKHFKQSQYYVSISNAQRLPIPDLKYAATIYHGLDLSTFPFSYTDGHGLLYVGRIIPVKGTDVAIKVAKNAGMKLMLLGWAAKQNIKYYKEKIKPHVDGVNVELHGYISRKGLLNNLKNSRALIFPIQWEEPFGLVMIEAMACGTPVIAYARGSVPEVIKDGVTGYIVNHSEEDKRGNYIIKKTGVAGLIEAARRIKEMDEDEYIFMRKASRAHIEERFTIGKMVDGYIEVYKKILGVG</sequence>
<dbReference type="InterPro" id="IPR001296">
    <property type="entry name" value="Glyco_trans_1"/>
</dbReference>
<feature type="domain" description="Glycosyltransferase subfamily 4-like N-terminal" evidence="2">
    <location>
        <begin position="28"/>
        <end position="140"/>
    </location>
</feature>
<organism evidence="3 4">
    <name type="scientific">Candidatus Gottesmanbacteria bacterium RIFCSPHIGHO2_01_FULL_39_10</name>
    <dbReference type="NCBI Taxonomy" id="1798375"/>
    <lineage>
        <taxon>Bacteria</taxon>
        <taxon>Candidatus Gottesmaniibacteriota</taxon>
    </lineage>
</organism>
<evidence type="ECO:0000313" key="3">
    <source>
        <dbReference type="EMBL" id="OGG14112.1"/>
    </source>
</evidence>
<proteinExistence type="predicted"/>
<feature type="domain" description="Glycosyl transferase family 1" evidence="1">
    <location>
        <begin position="184"/>
        <end position="310"/>
    </location>
</feature>
<protein>
    <recommendedName>
        <fullName evidence="5">Glycosyl transferase</fullName>
    </recommendedName>
</protein>